<dbReference type="AlphaFoldDB" id="A0A022L146"/>
<dbReference type="EMBL" id="AORC01000009">
    <property type="protein sequence ID" value="EYT49454.1"/>
    <property type="molecule type" value="Genomic_DNA"/>
</dbReference>
<feature type="transmembrane region" description="Helical" evidence="1">
    <location>
        <begin position="134"/>
        <end position="153"/>
    </location>
</feature>
<evidence type="ECO:0000313" key="2">
    <source>
        <dbReference type="EMBL" id="EYT49454.1"/>
    </source>
</evidence>
<feature type="transmembrane region" description="Helical" evidence="1">
    <location>
        <begin position="420"/>
        <end position="439"/>
    </location>
</feature>
<organism evidence="2 3">
    <name type="scientific">Brachybacterium muris UCD-AY4</name>
    <dbReference type="NCBI Taxonomy" id="1249481"/>
    <lineage>
        <taxon>Bacteria</taxon>
        <taxon>Bacillati</taxon>
        <taxon>Actinomycetota</taxon>
        <taxon>Actinomycetes</taxon>
        <taxon>Micrococcales</taxon>
        <taxon>Dermabacteraceae</taxon>
        <taxon>Brachybacterium</taxon>
    </lineage>
</organism>
<keyword evidence="3" id="KW-1185">Reference proteome</keyword>
<protein>
    <recommendedName>
        <fullName evidence="4">Beta-carotene 15,15'-monooxygenase</fullName>
    </recommendedName>
</protein>
<comment type="caution">
    <text evidence="2">The sequence shown here is derived from an EMBL/GenBank/DDBJ whole genome shotgun (WGS) entry which is preliminary data.</text>
</comment>
<feature type="transmembrane region" description="Helical" evidence="1">
    <location>
        <begin position="336"/>
        <end position="355"/>
    </location>
</feature>
<evidence type="ECO:0000313" key="3">
    <source>
        <dbReference type="Proteomes" id="UP000019754"/>
    </source>
</evidence>
<keyword evidence="1" id="KW-0472">Membrane</keyword>
<dbReference type="OrthoDB" id="3169698at2"/>
<accession>A0A022L146</accession>
<evidence type="ECO:0008006" key="4">
    <source>
        <dbReference type="Google" id="ProtNLM"/>
    </source>
</evidence>
<feature type="transmembrane region" description="Helical" evidence="1">
    <location>
        <begin position="257"/>
        <end position="277"/>
    </location>
</feature>
<feature type="transmembrane region" description="Helical" evidence="1">
    <location>
        <begin position="283"/>
        <end position="306"/>
    </location>
</feature>
<feature type="transmembrane region" description="Helical" evidence="1">
    <location>
        <begin position="514"/>
        <end position="534"/>
    </location>
</feature>
<sequence length="692" mass="72642">MEVLSVVMTVLAVLAVLILPGLPTVLALRLRPLMAAASVAPLSLTLIAASAELGSLMGIPWNVGTPLVLGLLLGAVLWLPGRRLSRRQRTPADEVLADQLPAEEVPADGAPATDVDRDVPSPVQRFFASRRGEATAVVSGLLLGGGLLLVQALRIMGSVDAVNQTYDNVFHLNAVRHILRSGDGSAWVVGGMTQLEGQANYYPALWHQAVSLAVQLSGQDDIVLGSNVMILAVVALVWPLSVVALVRSATGSGPVGWFLAGTLSAVSVAYPLTLIGWGVVLPYLLALSMMPMVVLVVAHIAAIAPAGPQRPGILQLSVLTPACLAAVALAHPQSVFVGIVLCLPILLWATGAHLIDAVRRHPGALARLGTTAALAAVGIAGTAFAWTRFRPVQSSAVWGPNTPRLGAIGQVVSLSPNATLTWEPFGVLMLVAVLGVLLWTRSRWLLASWVAGAALAVITRSEPMGDLRYLLTGNWYSDNNRISAVPILVAVPLLAVGLDAVARRAARSLPALRGGIGITLVAALAATVLVLSVVSPANRASIGYQTGEWQTSELLSPDERELLERLPDVVPEDAVIATNAWNGSSLAYAISDRPVLNTYMGFEAEPEVHLLNARLDEANTAPEVCDAAAELDVEYALDFGPREIHGRSATYTGLNEISEDGAAEVVLQVGDAKLLRMLPCTGVDGQLNDFSD</sequence>
<feature type="transmembrane region" description="Helical" evidence="1">
    <location>
        <begin position="481"/>
        <end position="502"/>
    </location>
</feature>
<evidence type="ECO:0000256" key="1">
    <source>
        <dbReference type="SAM" id="Phobius"/>
    </source>
</evidence>
<keyword evidence="1" id="KW-0812">Transmembrane</keyword>
<feature type="transmembrane region" description="Helical" evidence="1">
    <location>
        <begin position="222"/>
        <end position="245"/>
    </location>
</feature>
<name>A0A022L146_9MICO</name>
<proteinExistence type="predicted"/>
<gene>
    <name evidence="2" type="ORF">D641_0108515</name>
</gene>
<feature type="transmembrane region" description="Helical" evidence="1">
    <location>
        <begin position="33"/>
        <end position="53"/>
    </location>
</feature>
<feature type="transmembrane region" description="Helical" evidence="1">
    <location>
        <begin position="6"/>
        <end position="26"/>
    </location>
</feature>
<dbReference type="HOGENOM" id="CLU_017691_2_0_11"/>
<dbReference type="Proteomes" id="UP000019754">
    <property type="component" value="Unassembled WGS sequence"/>
</dbReference>
<feature type="transmembrane region" description="Helical" evidence="1">
    <location>
        <begin position="444"/>
        <end position="461"/>
    </location>
</feature>
<dbReference type="RefSeq" id="WP_017823235.1">
    <property type="nucleotide sequence ID" value="NZ_AORC01000009.1"/>
</dbReference>
<dbReference type="Pfam" id="PF20176">
    <property type="entry name" value="DUF6541"/>
    <property type="match status" value="1"/>
</dbReference>
<feature type="transmembrane region" description="Helical" evidence="1">
    <location>
        <begin position="364"/>
        <end position="386"/>
    </location>
</feature>
<keyword evidence="1" id="KW-1133">Transmembrane helix</keyword>
<reference evidence="2 3" key="1">
    <citation type="journal article" date="2013" name="Genome Announc.">
        <title>Draft genome sequence of an Actinobacterium, Brachybacterium muris strain UCD-AY4.</title>
        <authorList>
            <person name="Lo J.R."/>
            <person name="Lang J.M."/>
            <person name="Darling A.E."/>
            <person name="Eisen J.A."/>
            <person name="Coil D.A."/>
        </authorList>
    </citation>
    <scope>NUCLEOTIDE SEQUENCE [LARGE SCALE GENOMIC DNA]</scope>
    <source>
        <strain evidence="2 3">UCD-AY4</strain>
    </source>
</reference>
<dbReference type="InterPro" id="IPR046671">
    <property type="entry name" value="DUF6541"/>
</dbReference>
<feature type="transmembrane region" description="Helical" evidence="1">
    <location>
        <begin position="313"/>
        <end position="330"/>
    </location>
</feature>
<feature type="transmembrane region" description="Helical" evidence="1">
    <location>
        <begin position="59"/>
        <end position="79"/>
    </location>
</feature>
<dbReference type="STRING" id="1249481.D641_0108515"/>